<dbReference type="Proteomes" id="UP000192578">
    <property type="component" value="Unassembled WGS sequence"/>
</dbReference>
<dbReference type="PANTHER" id="PTHR15298:SF1">
    <property type="entry name" value="GLYCINE N-ACYLTRANSFERASE-LIKE PROTEIN"/>
    <property type="match status" value="1"/>
</dbReference>
<dbReference type="PANTHER" id="PTHR15298">
    <property type="entry name" value="L-COA N-ACYLTRANSFERASE-RELATED"/>
    <property type="match status" value="1"/>
</dbReference>
<dbReference type="GO" id="GO:0047961">
    <property type="term" value="F:glycine N-acyltransferase activity"/>
    <property type="evidence" value="ECO:0007669"/>
    <property type="project" value="InterPro"/>
</dbReference>
<dbReference type="GO" id="GO:0005739">
    <property type="term" value="C:mitochondrion"/>
    <property type="evidence" value="ECO:0007669"/>
    <property type="project" value="InterPro"/>
</dbReference>
<dbReference type="PROSITE" id="PS51186">
    <property type="entry name" value="GNAT"/>
    <property type="match status" value="1"/>
</dbReference>
<dbReference type="Pfam" id="PF08445">
    <property type="entry name" value="FR47"/>
    <property type="match status" value="1"/>
</dbReference>
<comment type="caution">
    <text evidence="3">The sequence shown here is derived from an EMBL/GenBank/DDBJ whole genome shotgun (WGS) entry which is preliminary data.</text>
</comment>
<dbReference type="InterPro" id="IPR000182">
    <property type="entry name" value="GNAT_dom"/>
</dbReference>
<evidence type="ECO:0000259" key="2">
    <source>
        <dbReference type="PROSITE" id="PS51186"/>
    </source>
</evidence>
<dbReference type="Pfam" id="PF06021">
    <property type="entry name" value="Gly_acyl_tr_N"/>
    <property type="match status" value="1"/>
</dbReference>
<sequence>MIVLTDSELREILPTLSDHYPKSIQLDAMIRNRLNGRCDWPGTEFVVDRYPEYSVLMCRPVKNHPNYVCWPRAYCVTLFCRNLERLEDVLREDDFVDWTQRVAFFAVEKKSVSTALLKRFHELGSIEPMWESDHCGIVHLLHPSHLVKSELPEGFRFGELLEAHAEQINREWKYGTPDSLPFVQTVLRNKFPSSGIFTSDGSRLVAYILYMTDGSMFNGYVDPEFRYRGLYQAVNYDLACKVVALGQPSAFLYVIEDNEASLRSYAKLGAKRVDPAEWCVDWQSFTPPPPVE</sequence>
<dbReference type="InterPro" id="IPR015938">
    <property type="entry name" value="Glycine_N-acyltransferase_N"/>
</dbReference>
<dbReference type="Gene3D" id="3.40.630.30">
    <property type="match status" value="1"/>
</dbReference>
<dbReference type="EMBL" id="MTYJ01000269">
    <property type="protein sequence ID" value="OWA52453.1"/>
    <property type="molecule type" value="Genomic_DNA"/>
</dbReference>
<evidence type="ECO:0000256" key="1">
    <source>
        <dbReference type="RuleBase" id="RU368002"/>
    </source>
</evidence>
<evidence type="ECO:0000313" key="4">
    <source>
        <dbReference type="Proteomes" id="UP000192578"/>
    </source>
</evidence>
<dbReference type="EC" id="2.3.1.-" evidence="1"/>
<dbReference type="InterPro" id="IPR013653">
    <property type="entry name" value="GCN5-like_dom"/>
</dbReference>
<dbReference type="SUPFAM" id="SSF55729">
    <property type="entry name" value="Acyl-CoA N-acyltransferases (Nat)"/>
    <property type="match status" value="1"/>
</dbReference>
<comment type="similarity">
    <text evidence="1">Belongs to the glycine N-acyltransferase family.</text>
</comment>
<dbReference type="InterPro" id="IPR016181">
    <property type="entry name" value="Acyl_CoA_acyltransferase"/>
</dbReference>
<proteinExistence type="inferred from homology"/>
<gene>
    <name evidence="3" type="ORF">BV898_16907</name>
</gene>
<feature type="domain" description="N-acetyltransferase" evidence="2">
    <location>
        <begin position="149"/>
        <end position="292"/>
    </location>
</feature>
<organism evidence="3 4">
    <name type="scientific">Hypsibius exemplaris</name>
    <name type="common">Freshwater tardigrade</name>
    <dbReference type="NCBI Taxonomy" id="2072580"/>
    <lineage>
        <taxon>Eukaryota</taxon>
        <taxon>Metazoa</taxon>
        <taxon>Ecdysozoa</taxon>
        <taxon>Tardigrada</taxon>
        <taxon>Eutardigrada</taxon>
        <taxon>Parachela</taxon>
        <taxon>Hypsibioidea</taxon>
        <taxon>Hypsibiidae</taxon>
        <taxon>Hypsibius</taxon>
    </lineage>
</organism>
<name>A0A9X6NG66_HYPEX</name>
<dbReference type="AlphaFoldDB" id="A0A9X6NG66"/>
<evidence type="ECO:0000313" key="3">
    <source>
        <dbReference type="EMBL" id="OWA52453.1"/>
    </source>
</evidence>
<dbReference type="OrthoDB" id="61870at2759"/>
<keyword evidence="1" id="KW-0012">Acyltransferase</keyword>
<keyword evidence="4" id="KW-1185">Reference proteome</keyword>
<keyword evidence="1" id="KW-0808">Transferase</keyword>
<dbReference type="InterPro" id="IPR010313">
    <property type="entry name" value="Glycine_N-acyltransferase"/>
</dbReference>
<accession>A0A9X6NG66</accession>
<reference evidence="4" key="1">
    <citation type="submission" date="2017-01" db="EMBL/GenBank/DDBJ databases">
        <title>Comparative genomics of anhydrobiosis in the tardigrade Hypsibius dujardini.</title>
        <authorList>
            <person name="Yoshida Y."/>
            <person name="Koutsovoulos G."/>
            <person name="Laetsch D."/>
            <person name="Stevens L."/>
            <person name="Kumar S."/>
            <person name="Horikawa D."/>
            <person name="Ishino K."/>
            <person name="Komine S."/>
            <person name="Tomita M."/>
            <person name="Blaxter M."/>
            <person name="Arakawa K."/>
        </authorList>
    </citation>
    <scope>NUCLEOTIDE SEQUENCE [LARGE SCALE GENOMIC DNA]</scope>
    <source>
        <strain evidence="4">Z151</strain>
    </source>
</reference>
<protein>
    <recommendedName>
        <fullName evidence="1">Glycine N-acyltransferase-like protein</fullName>
        <ecNumber evidence="1">2.3.1.-</ecNumber>
    </recommendedName>
</protein>